<proteinExistence type="inferred from homology"/>
<evidence type="ECO:0000256" key="4">
    <source>
        <dbReference type="ARBA" id="ARBA00022553"/>
    </source>
</evidence>
<evidence type="ECO:0000256" key="11">
    <source>
        <dbReference type="SAM" id="MobiDB-lite"/>
    </source>
</evidence>
<dbReference type="SMART" id="SM00673">
    <property type="entry name" value="CARP"/>
    <property type="match status" value="2"/>
</dbReference>
<accession>A0A6P8Q7T7</accession>
<evidence type="ECO:0000256" key="10">
    <source>
        <dbReference type="ARBA" id="ARBA00079876"/>
    </source>
</evidence>
<dbReference type="InParanoid" id="A0A6P8Q7T7"/>
<dbReference type="InterPro" id="IPR031925">
    <property type="entry name" value="TBCC_N"/>
</dbReference>
<dbReference type="PANTHER" id="PTHR15139:SF0">
    <property type="entry name" value="TUBULIN-SPECIFIC CHAPERONE C"/>
    <property type="match status" value="1"/>
</dbReference>
<dbReference type="Pfam" id="PF16752">
    <property type="entry name" value="TBCC_N"/>
    <property type="match status" value="1"/>
</dbReference>
<dbReference type="AlphaFoldDB" id="A0A6P8Q7T7"/>
<keyword evidence="6" id="KW-0143">Chaperone</keyword>
<evidence type="ECO:0000259" key="12">
    <source>
        <dbReference type="PROSITE" id="PS51329"/>
    </source>
</evidence>
<evidence type="ECO:0000256" key="9">
    <source>
        <dbReference type="ARBA" id="ARBA00067872"/>
    </source>
</evidence>
<feature type="domain" description="C-CAP/cofactor C-like" evidence="12">
    <location>
        <begin position="146"/>
        <end position="290"/>
    </location>
</feature>
<gene>
    <name evidence="14" type="primary">TBCC</name>
</gene>
<keyword evidence="13" id="KW-1185">Reference proteome</keyword>
<dbReference type="OrthoDB" id="194775at2759"/>
<dbReference type="PROSITE" id="PS51329">
    <property type="entry name" value="C_CAP_COFACTOR_C"/>
    <property type="match status" value="1"/>
</dbReference>
<dbReference type="RefSeq" id="XP_033795677.1">
    <property type="nucleotide sequence ID" value="XM_033939786.1"/>
</dbReference>
<organism evidence="13 14">
    <name type="scientific">Geotrypetes seraphini</name>
    <name type="common">Gaboon caecilian</name>
    <name type="synonym">Caecilia seraphini</name>
    <dbReference type="NCBI Taxonomy" id="260995"/>
    <lineage>
        <taxon>Eukaryota</taxon>
        <taxon>Metazoa</taxon>
        <taxon>Chordata</taxon>
        <taxon>Craniata</taxon>
        <taxon>Vertebrata</taxon>
        <taxon>Euteleostomi</taxon>
        <taxon>Amphibia</taxon>
        <taxon>Gymnophiona</taxon>
        <taxon>Geotrypetes</taxon>
    </lineage>
</organism>
<dbReference type="InterPro" id="IPR006599">
    <property type="entry name" value="CARP_motif"/>
</dbReference>
<name>A0A6P8Q7T7_GEOSA</name>
<dbReference type="KEGG" id="gsh:117358179"/>
<dbReference type="GO" id="GO:0007021">
    <property type="term" value="P:tubulin complex assembly"/>
    <property type="evidence" value="ECO:0007669"/>
    <property type="project" value="TreeGrafter"/>
</dbReference>
<evidence type="ECO:0000256" key="6">
    <source>
        <dbReference type="ARBA" id="ARBA00023186"/>
    </source>
</evidence>
<dbReference type="CTD" id="6903"/>
<dbReference type="Gene3D" id="1.20.58.1250">
    <property type="entry name" value="Tubulin Binding Cofactor C, N-terminal domain"/>
    <property type="match status" value="1"/>
</dbReference>
<dbReference type="Pfam" id="PF07986">
    <property type="entry name" value="TBCC"/>
    <property type="match status" value="1"/>
</dbReference>
<dbReference type="GeneID" id="117358179"/>
<reference evidence="14" key="1">
    <citation type="submission" date="2025-08" db="UniProtKB">
        <authorList>
            <consortium name="RefSeq"/>
        </authorList>
    </citation>
    <scope>IDENTIFICATION</scope>
</reference>
<protein>
    <recommendedName>
        <fullName evidence="9">Tubulin-specific chaperone C</fullName>
    </recommendedName>
    <alternativeName>
        <fullName evidence="10">Tubulin-folding cofactor C</fullName>
    </alternativeName>
</protein>
<feature type="region of interest" description="Disordered" evidence="11">
    <location>
        <begin position="1"/>
        <end position="37"/>
    </location>
</feature>
<comment type="similarity">
    <text evidence="2">Belongs to the TBCC family.</text>
</comment>
<dbReference type="GO" id="GO:0005829">
    <property type="term" value="C:cytosol"/>
    <property type="evidence" value="ECO:0007669"/>
    <property type="project" value="UniProtKB-ARBA"/>
</dbReference>
<comment type="function">
    <text evidence="8">Tubulin-folding protein; involved in the final step of the tubulin folding pathway.</text>
</comment>
<keyword evidence="4" id="KW-0597">Phosphoprotein</keyword>
<dbReference type="InterPro" id="IPR012945">
    <property type="entry name" value="Tubulin-bd_cofactor_C_dom"/>
</dbReference>
<feature type="region of interest" description="Disordered" evidence="11">
    <location>
        <begin position="127"/>
        <end position="151"/>
    </location>
</feature>
<evidence type="ECO:0000313" key="13">
    <source>
        <dbReference type="Proteomes" id="UP000515159"/>
    </source>
</evidence>
<keyword evidence="3" id="KW-0963">Cytoplasm</keyword>
<dbReference type="InterPro" id="IPR038397">
    <property type="entry name" value="TBCC_N_sf"/>
</dbReference>
<feature type="compositionally biased region" description="Low complexity" evidence="11">
    <location>
        <begin position="129"/>
        <end position="141"/>
    </location>
</feature>
<dbReference type="InterPro" id="IPR016098">
    <property type="entry name" value="CAP/MinC_C"/>
</dbReference>
<evidence type="ECO:0000256" key="8">
    <source>
        <dbReference type="ARBA" id="ARBA00058607"/>
    </source>
</evidence>
<dbReference type="Gene3D" id="2.160.20.70">
    <property type="match status" value="1"/>
</dbReference>
<dbReference type="InterPro" id="IPR027684">
    <property type="entry name" value="TBCC"/>
</dbReference>
<dbReference type="FunFam" id="2.160.20.70:FF:000007">
    <property type="entry name" value="tubulin-specific chaperone C"/>
    <property type="match status" value="1"/>
</dbReference>
<dbReference type="FunFam" id="1.20.58.1250:FF:000001">
    <property type="entry name" value="Tubulin-specific chaperone C"/>
    <property type="match status" value="1"/>
</dbReference>
<evidence type="ECO:0000313" key="14">
    <source>
        <dbReference type="RefSeq" id="XP_033795677.1"/>
    </source>
</evidence>
<keyword evidence="5" id="KW-0007">Acetylation</keyword>
<sequence length="313" mass="35277">MEAPALPEWLQRRDEERRQQVERRQQEKREQAVAEEQSDFFQSAFQAERAAIEQLLAPPGGAPAALEEAALRLQQLQKFLSDSVRFLPPYDLRQAQEALQRLQAALGDGRERLRPKKKFAFTCRKKEASAPAEPSAPRAPAALPPPPAAESGISGLECETLVKGADEVQGRDVLLSHLRNCTVKLLGSPSTLHVRHVRDSRVLCGPVATSVLVDECAGCVFAFPCQQLRTHRTRDTKVYLQVTSRAILEDCSGVQFAPFSWSYEGLDRDFEISGLDRSKNNWSHVDDFNWLVRDVKSPNWSIIPEKDRITHWD</sequence>
<dbReference type="InterPro" id="IPR017901">
    <property type="entry name" value="C-CAP_CF_C-like"/>
</dbReference>
<feature type="compositionally biased region" description="Basic and acidic residues" evidence="11">
    <location>
        <begin position="10"/>
        <end position="32"/>
    </location>
</feature>
<dbReference type="PANTHER" id="PTHR15139">
    <property type="entry name" value="TUBULIN FOLDING COFACTOR C"/>
    <property type="match status" value="1"/>
</dbReference>
<evidence type="ECO:0000256" key="2">
    <source>
        <dbReference type="ARBA" id="ARBA00008848"/>
    </source>
</evidence>
<dbReference type="Proteomes" id="UP000515159">
    <property type="component" value="Chromosome 3"/>
</dbReference>
<evidence type="ECO:0000256" key="7">
    <source>
        <dbReference type="ARBA" id="ARBA00026055"/>
    </source>
</evidence>
<comment type="subunit">
    <text evidence="7">Supercomplex made of cofactors A to E. Cofactors A and D function by capturing and stabilizing tubulin in a quasi-native conformation. Cofactor E binds to the cofactor D-tubulin complex; interaction with cofactor C then causes the release of tubulin polypeptides that are committed to the native state.</text>
</comment>
<evidence type="ECO:0000256" key="5">
    <source>
        <dbReference type="ARBA" id="ARBA00022990"/>
    </source>
</evidence>
<comment type="subcellular location">
    <subcellularLocation>
        <location evidence="1">Cytoplasm</location>
    </subcellularLocation>
</comment>
<evidence type="ECO:0000256" key="1">
    <source>
        <dbReference type="ARBA" id="ARBA00004496"/>
    </source>
</evidence>
<dbReference type="FunCoup" id="A0A6P8Q7T7">
    <property type="interactions" value="1656"/>
</dbReference>
<dbReference type="GO" id="GO:0015631">
    <property type="term" value="F:tubulin binding"/>
    <property type="evidence" value="ECO:0007669"/>
    <property type="project" value="InterPro"/>
</dbReference>
<dbReference type="GO" id="GO:0007023">
    <property type="term" value="P:post-chaperonin tubulin folding pathway"/>
    <property type="evidence" value="ECO:0007669"/>
    <property type="project" value="InterPro"/>
</dbReference>
<evidence type="ECO:0000256" key="3">
    <source>
        <dbReference type="ARBA" id="ARBA00022490"/>
    </source>
</evidence>